<dbReference type="AlphaFoldDB" id="A0A9P7E9E1"/>
<name>A0A9P7E9E1_9AGAM</name>
<dbReference type="OrthoDB" id="2663142at2759"/>
<dbReference type="Proteomes" id="UP000807769">
    <property type="component" value="Unassembled WGS sequence"/>
</dbReference>
<organism evidence="2 3">
    <name type="scientific">Suillus subaureus</name>
    <dbReference type="NCBI Taxonomy" id="48587"/>
    <lineage>
        <taxon>Eukaryota</taxon>
        <taxon>Fungi</taxon>
        <taxon>Dikarya</taxon>
        <taxon>Basidiomycota</taxon>
        <taxon>Agaricomycotina</taxon>
        <taxon>Agaricomycetes</taxon>
        <taxon>Agaricomycetidae</taxon>
        <taxon>Boletales</taxon>
        <taxon>Suillineae</taxon>
        <taxon>Suillaceae</taxon>
        <taxon>Suillus</taxon>
    </lineage>
</organism>
<dbReference type="InterPro" id="IPR001810">
    <property type="entry name" value="F-box_dom"/>
</dbReference>
<accession>A0A9P7E9E1</accession>
<evidence type="ECO:0000313" key="2">
    <source>
        <dbReference type="EMBL" id="KAG1814304.1"/>
    </source>
</evidence>
<protein>
    <recommendedName>
        <fullName evidence="1">F-box domain-containing protein</fullName>
    </recommendedName>
</protein>
<dbReference type="Pfam" id="PF12937">
    <property type="entry name" value="F-box-like"/>
    <property type="match status" value="1"/>
</dbReference>
<gene>
    <name evidence="2" type="ORF">BJ212DRAFT_1300619</name>
</gene>
<dbReference type="RefSeq" id="XP_041191765.1">
    <property type="nucleotide sequence ID" value="XM_041333013.1"/>
</dbReference>
<evidence type="ECO:0000259" key="1">
    <source>
        <dbReference type="Pfam" id="PF12937"/>
    </source>
</evidence>
<comment type="caution">
    <text evidence="2">The sequence shown here is derived from an EMBL/GenBank/DDBJ whole genome shotgun (WGS) entry which is preliminary data.</text>
</comment>
<feature type="domain" description="F-box" evidence="1">
    <location>
        <begin position="205"/>
        <end position="253"/>
    </location>
</feature>
<dbReference type="EMBL" id="JABBWG010000021">
    <property type="protein sequence ID" value="KAG1814304.1"/>
    <property type="molecule type" value="Genomic_DNA"/>
</dbReference>
<reference evidence="2" key="1">
    <citation type="journal article" date="2020" name="New Phytol.">
        <title>Comparative genomics reveals dynamic genome evolution in host specialist ectomycorrhizal fungi.</title>
        <authorList>
            <person name="Lofgren L.A."/>
            <person name="Nguyen N.H."/>
            <person name="Vilgalys R."/>
            <person name="Ruytinx J."/>
            <person name="Liao H.L."/>
            <person name="Branco S."/>
            <person name="Kuo A."/>
            <person name="LaButti K."/>
            <person name="Lipzen A."/>
            <person name="Andreopoulos W."/>
            <person name="Pangilinan J."/>
            <person name="Riley R."/>
            <person name="Hundley H."/>
            <person name="Na H."/>
            <person name="Barry K."/>
            <person name="Grigoriev I.V."/>
            <person name="Stajich J.E."/>
            <person name="Kennedy P.G."/>
        </authorList>
    </citation>
    <scope>NUCLEOTIDE SEQUENCE</scope>
    <source>
        <strain evidence="2">MN1</strain>
    </source>
</reference>
<dbReference type="GeneID" id="64627030"/>
<proteinExistence type="predicted"/>
<keyword evidence="3" id="KW-1185">Reference proteome</keyword>
<sequence length="825" mass="92871">MSLTASQHNAVMLTCDTTELPGIDTDVAKQLETDFSSSGDDLEGPESTSLDDIDAEFARLEDIRNAERTQSLLRTVMWIGRKFRRECSTLQNCSVDEGLVPAAMEDEIMVTDHDATEDGAWNINSMSLSSGLTSMYQNRTGKRFWVLGIPKRSSSGPTFPNLPEPNLDFDFHYDDDGVHVDVKISLPLAFLKPCTRMHRAFAITELLVHILCEVYNNDEGLDLRRGIKDMARVSQVCKTFRDPALDFLWRNLDSLLPLLRLLPLEIHEEHGDKARLSKVLEDLKSSERQRYVSISSRVRSLSFSEPREPISRNLINDIVKYNLFLTPRVDVLRLRISSEAGLRLLPALITPELTDISISFDENLYIFDRPLDLGDLIKSVYMTIFRCAPKLVHFSAVDLYEVLPFLSLTKAPGQGHLDISCLQSLTHASFHITVASLPQVLDLTSQLSKLKDLTIQACEKPFEEIPRLSSLAPETFSSLKNVTFDGSPDIISRIFSAFPANRAIQSAILRMHGLYTNADIALVLLGVVAAVSKESLQKIIMTSVLSSNDLAYWDADSGIDTRQFILDIHAIEPALQFQNLEIFSACLGIPLYLTDEDHLRIAQTWRSVRLLYLSPIVQRVVWTHKPPASIASLVHYARYCRHLKALGLCLDASTEASIDACVQAMDACDNILEANTTLSSPSIQMIEFGPSWLECNFDPVQINSLAKVFTRLFSNLAACRACRTEELGVPQSAWTWIKVQTLYEYILFTEQGCNVNTHRSVWKLRLFSKWILEYGKDYEKVALAVPGSSLETDFDDDQNAEAFNQIMYKTARDELAKISKEHEVI</sequence>
<evidence type="ECO:0000313" key="3">
    <source>
        <dbReference type="Proteomes" id="UP000807769"/>
    </source>
</evidence>